<dbReference type="GO" id="GO:0004674">
    <property type="term" value="F:protein serine/threonine kinase activity"/>
    <property type="evidence" value="ECO:0007669"/>
    <property type="project" value="UniProtKB-KW"/>
</dbReference>
<evidence type="ECO:0000259" key="9">
    <source>
        <dbReference type="PROSITE" id="PS50011"/>
    </source>
</evidence>
<feature type="transmembrane region" description="Helical" evidence="8">
    <location>
        <begin position="472"/>
        <end position="492"/>
    </location>
</feature>
<dbReference type="GO" id="GO:0005524">
    <property type="term" value="F:ATP binding"/>
    <property type="evidence" value="ECO:0007669"/>
    <property type="project" value="UniProtKB-KW"/>
</dbReference>
<dbReference type="PANTHER" id="PTHR43289">
    <property type="entry name" value="MITOGEN-ACTIVATED PROTEIN KINASE KINASE KINASE 20-RELATED"/>
    <property type="match status" value="1"/>
</dbReference>
<feature type="region of interest" description="Disordered" evidence="7">
    <location>
        <begin position="343"/>
        <end position="384"/>
    </location>
</feature>
<feature type="transmembrane region" description="Helical" evidence="8">
    <location>
        <begin position="398"/>
        <end position="420"/>
    </location>
</feature>
<evidence type="ECO:0000256" key="8">
    <source>
        <dbReference type="SAM" id="Phobius"/>
    </source>
</evidence>
<keyword evidence="8" id="KW-0812">Transmembrane</keyword>
<dbReference type="Gene3D" id="1.10.510.10">
    <property type="entry name" value="Transferase(Phosphotransferase) domain 1"/>
    <property type="match status" value="1"/>
</dbReference>
<evidence type="ECO:0000256" key="4">
    <source>
        <dbReference type="ARBA" id="ARBA00022741"/>
    </source>
</evidence>
<feature type="domain" description="Protein kinase" evidence="9">
    <location>
        <begin position="64"/>
        <end position="320"/>
    </location>
</feature>
<feature type="compositionally biased region" description="Low complexity" evidence="7">
    <location>
        <begin position="360"/>
        <end position="381"/>
    </location>
</feature>
<feature type="transmembrane region" description="Helical" evidence="8">
    <location>
        <begin position="432"/>
        <end position="451"/>
    </location>
</feature>
<name>A0A4S4G4F9_9ACTN</name>
<dbReference type="SUPFAM" id="SSF56112">
    <property type="entry name" value="Protein kinase-like (PK-like)"/>
    <property type="match status" value="1"/>
</dbReference>
<organism evidence="10 11">
    <name type="scientific">Adlercreutzia caecimuris</name>
    <dbReference type="NCBI Taxonomy" id="671266"/>
    <lineage>
        <taxon>Bacteria</taxon>
        <taxon>Bacillati</taxon>
        <taxon>Actinomycetota</taxon>
        <taxon>Coriobacteriia</taxon>
        <taxon>Eggerthellales</taxon>
        <taxon>Eggerthellaceae</taxon>
        <taxon>Adlercreutzia</taxon>
    </lineage>
</organism>
<evidence type="ECO:0000256" key="5">
    <source>
        <dbReference type="ARBA" id="ARBA00022777"/>
    </source>
</evidence>
<keyword evidence="4" id="KW-0547">Nucleotide-binding</keyword>
<dbReference type="EC" id="2.7.11.1" evidence="1"/>
<dbReference type="InterPro" id="IPR008271">
    <property type="entry name" value="Ser/Thr_kinase_AS"/>
</dbReference>
<evidence type="ECO:0000256" key="7">
    <source>
        <dbReference type="SAM" id="MobiDB-lite"/>
    </source>
</evidence>
<keyword evidence="5 10" id="KW-0418">Kinase</keyword>
<keyword evidence="8" id="KW-0472">Membrane</keyword>
<dbReference type="EMBL" id="SSTJ01000003">
    <property type="protein sequence ID" value="THG37944.1"/>
    <property type="molecule type" value="Genomic_DNA"/>
</dbReference>
<accession>A0A4S4G4F9</accession>
<protein>
    <recommendedName>
        <fullName evidence="1">non-specific serine/threonine protein kinase</fullName>
        <ecNumber evidence="1">2.7.11.1</ecNumber>
    </recommendedName>
</protein>
<dbReference type="Pfam" id="PF00069">
    <property type="entry name" value="Pkinase"/>
    <property type="match status" value="1"/>
</dbReference>
<reference evidence="10 11" key="1">
    <citation type="submission" date="2019-04" db="EMBL/GenBank/DDBJ databases">
        <title>Microbes associate with the intestines of laboratory mice.</title>
        <authorList>
            <person name="Navarre W."/>
            <person name="Wong E."/>
            <person name="Huang K.C."/>
            <person name="Tropini C."/>
            <person name="Ng K."/>
            <person name="Yu B."/>
        </authorList>
    </citation>
    <scope>NUCLEOTIDE SEQUENCE [LARGE SCALE GENOMIC DNA]</scope>
    <source>
        <strain evidence="10 11">NM80_B27</strain>
    </source>
</reference>
<dbReference type="InterPro" id="IPR011009">
    <property type="entry name" value="Kinase-like_dom_sf"/>
</dbReference>
<keyword evidence="8" id="KW-1133">Transmembrane helix</keyword>
<evidence type="ECO:0000256" key="1">
    <source>
        <dbReference type="ARBA" id="ARBA00012513"/>
    </source>
</evidence>
<dbReference type="SMART" id="SM00220">
    <property type="entry name" value="S_TKc"/>
    <property type="match status" value="1"/>
</dbReference>
<evidence type="ECO:0000313" key="11">
    <source>
        <dbReference type="Proteomes" id="UP000308978"/>
    </source>
</evidence>
<evidence type="ECO:0000313" key="10">
    <source>
        <dbReference type="EMBL" id="THG37944.1"/>
    </source>
</evidence>
<keyword evidence="6" id="KW-0067">ATP-binding</keyword>
<dbReference type="PROSITE" id="PS50011">
    <property type="entry name" value="PROTEIN_KINASE_DOM"/>
    <property type="match status" value="1"/>
</dbReference>
<evidence type="ECO:0000256" key="3">
    <source>
        <dbReference type="ARBA" id="ARBA00022679"/>
    </source>
</evidence>
<dbReference type="PROSITE" id="PS00108">
    <property type="entry name" value="PROTEIN_KINASE_ST"/>
    <property type="match status" value="1"/>
</dbReference>
<comment type="caution">
    <text evidence="10">The sequence shown here is derived from an EMBL/GenBank/DDBJ whole genome shotgun (WGS) entry which is preliminary data.</text>
</comment>
<evidence type="ECO:0000256" key="2">
    <source>
        <dbReference type="ARBA" id="ARBA00022527"/>
    </source>
</evidence>
<dbReference type="PANTHER" id="PTHR43289:SF6">
    <property type="entry name" value="SERINE_THREONINE-PROTEIN KINASE NEKL-3"/>
    <property type="match status" value="1"/>
</dbReference>
<gene>
    <name evidence="10" type="ORF">E5986_03535</name>
</gene>
<proteinExistence type="predicted"/>
<dbReference type="CDD" id="cd14014">
    <property type="entry name" value="STKc_PknB_like"/>
    <property type="match status" value="1"/>
</dbReference>
<keyword evidence="3" id="KW-0808">Transferase</keyword>
<dbReference type="Proteomes" id="UP000308978">
    <property type="component" value="Unassembled WGS sequence"/>
</dbReference>
<sequence length="502" mass="53304">MPLSSSLSAMAMRCRKPKRNCTGSGRRRSARGASDWNRAASDAAWSAIEAAFGTIGAMSNDPLATYLEALARDDCYRVHRVLKASAHETTEVVFFMGANDAALGPFVRKRISGEVPLGSAYGLIMEAQRAGRRFRHLPRIYDVHERDGDLVVVMEFVGGRTLRDLVYEQDASPALACAVFPALCDGAIELHEAFAPPLIHRDLKPSNIIVSDGGLTIIDFGIARSFREGAGADTTHFGTRSYAPPEQFGYGQTDVRSDVYALGMLLYYLVTERDPDAQVATAGFTEPDVPSVLQPVLRRACAFDPAARFQTVRELRAAFMAAMAQQPGAAAVPAPVAAPSAHAQVPMAPETRGPAGVPLSHGGSALGPAASPPASEAADAPTSKAPFGSGRVWTVRSVSAVIVCGLFALVSVLCAFGSSGDTATWPLGLRMLYFWPFGLLFFGGAACLWMGDSLFAKLFARFGLTTRARKRLAGWGLIVASSLILTAVVGLAESLGYPTSRG</sequence>
<evidence type="ECO:0000256" key="6">
    <source>
        <dbReference type="ARBA" id="ARBA00022840"/>
    </source>
</evidence>
<dbReference type="AlphaFoldDB" id="A0A4S4G4F9"/>
<dbReference type="InterPro" id="IPR000719">
    <property type="entry name" value="Prot_kinase_dom"/>
</dbReference>
<keyword evidence="2 10" id="KW-0723">Serine/threonine-protein kinase</keyword>